<feature type="compositionally biased region" description="Gly residues" evidence="1">
    <location>
        <begin position="213"/>
        <end position="234"/>
    </location>
</feature>
<evidence type="ECO:0000256" key="1">
    <source>
        <dbReference type="SAM" id="MobiDB-lite"/>
    </source>
</evidence>
<evidence type="ECO:0000313" key="2">
    <source>
        <dbReference type="EMBL" id="KAK1270233.1"/>
    </source>
</evidence>
<feature type="compositionally biased region" description="Low complexity" evidence="1">
    <location>
        <begin position="16"/>
        <end position="36"/>
    </location>
</feature>
<accession>A0AAV9B1F5</accession>
<organism evidence="2 3">
    <name type="scientific">Acorus gramineus</name>
    <name type="common">Dwarf sweet flag</name>
    <dbReference type="NCBI Taxonomy" id="55184"/>
    <lineage>
        <taxon>Eukaryota</taxon>
        <taxon>Viridiplantae</taxon>
        <taxon>Streptophyta</taxon>
        <taxon>Embryophyta</taxon>
        <taxon>Tracheophyta</taxon>
        <taxon>Spermatophyta</taxon>
        <taxon>Magnoliopsida</taxon>
        <taxon>Liliopsida</taxon>
        <taxon>Acoraceae</taxon>
        <taxon>Acorus</taxon>
    </lineage>
</organism>
<reference evidence="2" key="2">
    <citation type="submission" date="2023-06" db="EMBL/GenBank/DDBJ databases">
        <authorList>
            <person name="Ma L."/>
            <person name="Liu K.-W."/>
            <person name="Li Z."/>
            <person name="Hsiao Y.-Y."/>
            <person name="Qi Y."/>
            <person name="Fu T."/>
            <person name="Tang G."/>
            <person name="Zhang D."/>
            <person name="Sun W.-H."/>
            <person name="Liu D.-K."/>
            <person name="Li Y."/>
            <person name="Chen G.-Z."/>
            <person name="Liu X.-D."/>
            <person name="Liao X.-Y."/>
            <person name="Jiang Y.-T."/>
            <person name="Yu X."/>
            <person name="Hao Y."/>
            <person name="Huang J."/>
            <person name="Zhao X.-W."/>
            <person name="Ke S."/>
            <person name="Chen Y.-Y."/>
            <person name="Wu W.-L."/>
            <person name="Hsu J.-L."/>
            <person name="Lin Y.-F."/>
            <person name="Huang M.-D."/>
            <person name="Li C.-Y."/>
            <person name="Huang L."/>
            <person name="Wang Z.-W."/>
            <person name="Zhao X."/>
            <person name="Zhong W.-Y."/>
            <person name="Peng D.-H."/>
            <person name="Ahmad S."/>
            <person name="Lan S."/>
            <person name="Zhang J.-S."/>
            <person name="Tsai W.-C."/>
            <person name="Van De Peer Y."/>
            <person name="Liu Z.-J."/>
        </authorList>
    </citation>
    <scope>NUCLEOTIDE SEQUENCE</scope>
    <source>
        <strain evidence="2">SCP</strain>
        <tissue evidence="2">Leaves</tissue>
    </source>
</reference>
<reference evidence="2" key="1">
    <citation type="journal article" date="2023" name="Nat. Commun.">
        <title>Diploid and tetraploid genomes of Acorus and the evolution of monocots.</title>
        <authorList>
            <person name="Ma L."/>
            <person name="Liu K.W."/>
            <person name="Li Z."/>
            <person name="Hsiao Y.Y."/>
            <person name="Qi Y."/>
            <person name="Fu T."/>
            <person name="Tang G.D."/>
            <person name="Zhang D."/>
            <person name="Sun W.H."/>
            <person name="Liu D.K."/>
            <person name="Li Y."/>
            <person name="Chen G.Z."/>
            <person name="Liu X.D."/>
            <person name="Liao X.Y."/>
            <person name="Jiang Y.T."/>
            <person name="Yu X."/>
            <person name="Hao Y."/>
            <person name="Huang J."/>
            <person name="Zhao X.W."/>
            <person name="Ke S."/>
            <person name="Chen Y.Y."/>
            <person name="Wu W.L."/>
            <person name="Hsu J.L."/>
            <person name="Lin Y.F."/>
            <person name="Huang M.D."/>
            <person name="Li C.Y."/>
            <person name="Huang L."/>
            <person name="Wang Z.W."/>
            <person name="Zhao X."/>
            <person name="Zhong W.Y."/>
            <person name="Peng D.H."/>
            <person name="Ahmad S."/>
            <person name="Lan S."/>
            <person name="Zhang J.S."/>
            <person name="Tsai W.C."/>
            <person name="Van de Peer Y."/>
            <person name="Liu Z.J."/>
        </authorList>
    </citation>
    <scope>NUCLEOTIDE SEQUENCE</scope>
    <source>
        <strain evidence="2">SCP</strain>
    </source>
</reference>
<protein>
    <submittedName>
        <fullName evidence="2">Uncharacterized protein</fullName>
    </submittedName>
</protein>
<comment type="caution">
    <text evidence="2">The sequence shown here is derived from an EMBL/GenBank/DDBJ whole genome shotgun (WGS) entry which is preliminary data.</text>
</comment>
<feature type="compositionally biased region" description="Basic and acidic residues" evidence="1">
    <location>
        <begin position="91"/>
        <end position="111"/>
    </location>
</feature>
<feature type="compositionally biased region" description="Low complexity" evidence="1">
    <location>
        <begin position="145"/>
        <end position="154"/>
    </location>
</feature>
<sequence length="303" mass="31191">MEISQIHHCHPNSIMTNNNNRRPSTDSSPSSPEFQFWALPQPDLLLPADQLFHHGVLRTSAPPPPPISDPDPDPDPEPEPGPVGGGAPSRRWKDLFKVGEKKPSATPEERKKGRRAGVGAGSAPSAAEINIKLWPFARSRSAGTAGAAGSAARPTARKVSSAPCSRSNSRGDESGGGGASKAATARKWPSSPARAAAGGIHVGRSSPVWQLRRGGGGGGGGNRRSTLSGGGGGGGFNKVMNLNLNVNTCIGYGYQSSCRREGGGGGGAEEVITGAGEGEEHRRSGSGGGTTFSLRTLFTKKVY</sequence>
<proteinExistence type="predicted"/>
<gene>
    <name evidence="2" type="ORF">QJS04_geneDACA012602</name>
</gene>
<dbReference type="EMBL" id="JAUJYN010000005">
    <property type="protein sequence ID" value="KAK1270233.1"/>
    <property type="molecule type" value="Genomic_DNA"/>
</dbReference>
<keyword evidence="3" id="KW-1185">Reference proteome</keyword>
<dbReference type="PANTHER" id="PTHR35132">
    <property type="entry name" value="SERINE/ARGININE REPETITIVE MATRIX-LIKE PROTEIN"/>
    <property type="match status" value="1"/>
</dbReference>
<dbReference type="Proteomes" id="UP001179952">
    <property type="component" value="Unassembled WGS sequence"/>
</dbReference>
<evidence type="ECO:0000313" key="3">
    <source>
        <dbReference type="Proteomes" id="UP001179952"/>
    </source>
</evidence>
<name>A0AAV9B1F5_ACOGR</name>
<feature type="region of interest" description="Disordered" evidence="1">
    <location>
        <begin position="145"/>
        <end position="234"/>
    </location>
</feature>
<feature type="region of interest" description="Disordered" evidence="1">
    <location>
        <begin position="1"/>
        <end position="36"/>
    </location>
</feature>
<dbReference type="PANTHER" id="PTHR35132:SF1">
    <property type="entry name" value="SERINE_ARGININE REPETITIVE MATRIX-LIKE PROTEIN"/>
    <property type="match status" value="1"/>
</dbReference>
<dbReference type="AlphaFoldDB" id="A0AAV9B1F5"/>
<feature type="region of interest" description="Disordered" evidence="1">
    <location>
        <begin position="263"/>
        <end position="291"/>
    </location>
</feature>
<feature type="region of interest" description="Disordered" evidence="1">
    <location>
        <begin position="55"/>
        <end position="124"/>
    </location>
</feature>